<evidence type="ECO:0000313" key="2">
    <source>
        <dbReference type="EMBL" id="ETL90630.1"/>
    </source>
</evidence>
<dbReference type="EMBL" id="KI680294">
    <property type="protein sequence ID" value="ETL90630.1"/>
    <property type="molecule type" value="Genomic_DNA"/>
</dbReference>
<evidence type="ECO:0000313" key="1">
    <source>
        <dbReference type="EMBL" id="ETL37492.1"/>
    </source>
</evidence>
<reference evidence="2" key="1">
    <citation type="submission" date="2013-11" db="EMBL/GenBank/DDBJ databases">
        <title>The Genome Sequence of Phytophthora parasitica CHvinca01.</title>
        <authorList>
            <consortium name="The Broad Institute Genomics Platform"/>
            <person name="Russ C."/>
            <person name="Tyler B."/>
            <person name="Panabieres F."/>
            <person name="Shan W."/>
            <person name="Tripathy S."/>
            <person name="Grunwald N."/>
            <person name="Machado M."/>
            <person name="Johnson C.S."/>
            <person name="Arredondo F."/>
            <person name="Hong C."/>
            <person name="Coffey M."/>
            <person name="Young S.K."/>
            <person name="Zeng Q."/>
            <person name="Gargeya S."/>
            <person name="Fitzgerald M."/>
            <person name="Abouelleil A."/>
            <person name="Alvarado L."/>
            <person name="Chapman S.B."/>
            <person name="Gainer-Dewar J."/>
            <person name="Goldberg J."/>
            <person name="Griggs A."/>
            <person name="Gujja S."/>
            <person name="Hansen M."/>
            <person name="Howarth C."/>
            <person name="Imamovic A."/>
            <person name="Ireland A."/>
            <person name="Larimer J."/>
            <person name="McCowan C."/>
            <person name="Murphy C."/>
            <person name="Pearson M."/>
            <person name="Poon T.W."/>
            <person name="Priest M."/>
            <person name="Roberts A."/>
            <person name="Saif S."/>
            <person name="Shea T."/>
            <person name="Sykes S."/>
            <person name="Wortman J."/>
            <person name="Nusbaum C."/>
            <person name="Birren B."/>
        </authorList>
    </citation>
    <scope>NUCLEOTIDE SEQUENCE [LARGE SCALE GENOMIC DNA]</scope>
    <source>
        <strain evidence="2">CHvinca01</strain>
    </source>
</reference>
<organism evidence="1">
    <name type="scientific">Phytophthora nicotianae</name>
    <name type="common">Potato buckeye rot agent</name>
    <name type="synonym">Phytophthora parasitica</name>
    <dbReference type="NCBI Taxonomy" id="4792"/>
    <lineage>
        <taxon>Eukaryota</taxon>
        <taxon>Sar</taxon>
        <taxon>Stramenopiles</taxon>
        <taxon>Oomycota</taxon>
        <taxon>Peronosporomycetes</taxon>
        <taxon>Peronosporales</taxon>
        <taxon>Peronosporaceae</taxon>
        <taxon>Phytophthora</taxon>
    </lineage>
</organism>
<name>W2IVC5_PHYNI</name>
<sequence>MGTIKHMMGLQFCYRTAKPRHWPTFNRGNEHLY</sequence>
<protein>
    <submittedName>
        <fullName evidence="1">Uncharacterized protein</fullName>
    </submittedName>
</protein>
<dbReference type="EMBL" id="KI673575">
    <property type="protein sequence ID" value="ETL37492.1"/>
    <property type="molecule type" value="Genomic_DNA"/>
</dbReference>
<gene>
    <name evidence="1" type="ORF">L916_10826</name>
    <name evidence="2" type="ORF">L917_10730</name>
</gene>
<accession>W2IVC5</accession>
<dbReference type="AlphaFoldDB" id="W2IVC5"/>
<proteinExistence type="predicted"/>
<dbReference type="Proteomes" id="UP000054423">
    <property type="component" value="Unassembled WGS sequence"/>
</dbReference>
<reference evidence="1" key="2">
    <citation type="submission" date="2013-11" db="EMBL/GenBank/DDBJ databases">
        <title>The Genome Sequence of Phytophthora parasitica CJ05E6.</title>
        <authorList>
            <consortium name="The Broad Institute Genomics Platform"/>
            <person name="Russ C."/>
            <person name="Tyler B."/>
            <person name="Panabieres F."/>
            <person name="Shan W."/>
            <person name="Tripathy S."/>
            <person name="Grunwald N."/>
            <person name="Machado M."/>
            <person name="Johnson C.S."/>
            <person name="Arredondo F."/>
            <person name="Hong C."/>
            <person name="Coffey M."/>
            <person name="Young S.K."/>
            <person name="Zeng Q."/>
            <person name="Gargeya S."/>
            <person name="Fitzgerald M."/>
            <person name="Abouelleil A."/>
            <person name="Alvarado L."/>
            <person name="Chapman S.B."/>
            <person name="Gainer-Dewar J."/>
            <person name="Goldberg J."/>
            <person name="Griggs A."/>
            <person name="Gujja S."/>
            <person name="Hansen M."/>
            <person name="Howarth C."/>
            <person name="Imamovic A."/>
            <person name="Ireland A."/>
            <person name="Larimer J."/>
            <person name="McCowan C."/>
            <person name="Murphy C."/>
            <person name="Pearson M."/>
            <person name="Poon T.W."/>
            <person name="Priest M."/>
            <person name="Roberts A."/>
            <person name="Saif S."/>
            <person name="Shea T."/>
            <person name="Sykes S."/>
            <person name="Wortman J."/>
            <person name="Nusbaum C."/>
            <person name="Birren B."/>
        </authorList>
    </citation>
    <scope>NUCLEOTIDE SEQUENCE [LARGE SCALE GENOMIC DNA]</scope>
    <source>
        <strain evidence="1">CJ05E6</strain>
    </source>
</reference>
<dbReference type="Proteomes" id="UP000053864">
    <property type="component" value="Unassembled WGS sequence"/>
</dbReference>